<evidence type="ECO:0000256" key="1">
    <source>
        <dbReference type="ARBA" id="ARBA00004141"/>
    </source>
</evidence>
<evidence type="ECO:0000256" key="2">
    <source>
        <dbReference type="ARBA" id="ARBA00008335"/>
    </source>
</evidence>
<keyword evidence="6 7" id="KW-0472">Membrane</keyword>
<feature type="transmembrane region" description="Helical" evidence="7">
    <location>
        <begin position="335"/>
        <end position="354"/>
    </location>
</feature>
<feature type="transmembrane region" description="Helical" evidence="7">
    <location>
        <begin position="426"/>
        <end position="447"/>
    </location>
</feature>
<feature type="transmembrane region" description="Helical" evidence="7">
    <location>
        <begin position="390"/>
        <end position="414"/>
    </location>
</feature>
<dbReference type="GeneID" id="34446578"/>
<dbReference type="PROSITE" id="PS50850">
    <property type="entry name" value="MFS"/>
    <property type="match status" value="1"/>
</dbReference>
<reference evidence="9 10" key="1">
    <citation type="journal article" date="2016" name="Genome Biol. Evol.">
        <title>Draft genome sequence of an aflatoxigenic Aspergillus species, A. bombycis.</title>
        <authorList>
            <person name="Moore G.G."/>
            <person name="Mack B.M."/>
            <person name="Beltz S.B."/>
            <person name="Gilbert M.K."/>
        </authorList>
    </citation>
    <scope>NUCLEOTIDE SEQUENCE [LARGE SCALE GENOMIC DNA]</scope>
    <source>
        <strain evidence="10">NRRL 26010</strain>
    </source>
</reference>
<proteinExistence type="inferred from homology"/>
<comment type="similarity">
    <text evidence="2">Belongs to the major facilitator superfamily.</text>
</comment>
<dbReference type="AlphaFoldDB" id="A0A1F8AB47"/>
<dbReference type="RefSeq" id="XP_022392598.1">
    <property type="nucleotide sequence ID" value="XM_022530318.1"/>
</dbReference>
<protein>
    <submittedName>
        <fullName evidence="9">Allantoate permease</fullName>
    </submittedName>
</protein>
<accession>A0A1F8AB47</accession>
<sequence>MADIDSKSSSSHVESPVKPITPEAVQFEGLSDEEALKLEKQLVRKIDFHLIPALFLLFIFNILDRSNIANARLGGLQEDLGLSDTQYQTAVAVMFVGYLLGQVPSNIILTRVRPSRYIPAAIFVWGGISICLAATKNYAGILCVRIFLGFAESPFFPGALYVPPCQATAATFSPADTISRLLMSSWYKASELAVRVAVVYCGNTVANGFGGMLAAGILSGLDGKGGLAGWRWLFIIEGAGTMVAGLLAVVLLPDFPRSGQRKWLTQQEQRFAEWRLAVATNNEVDENGSISQGLKDAVTDPKVWALVSIQICQLTSQTWTYFFPSIVETLGFGKIVTLLITAPVYVFGFLSALGNSLIANRTNHRAILIVWPLCIDIVGNVMVISSHATAVRYIGMFLMCMGSYSAFNVVQAWIASTIPRTRTKRAIVYAMVNFFGNSSNIYGSYFFPTKDSPQYRPGGIILSSFAAGGVCFSILLAVYLHWLNTKAQKAEDEDGQIRYKYIF</sequence>
<evidence type="ECO:0000256" key="6">
    <source>
        <dbReference type="ARBA" id="ARBA00023136"/>
    </source>
</evidence>
<feature type="transmembrane region" description="Helical" evidence="7">
    <location>
        <begin position="46"/>
        <end position="63"/>
    </location>
</feature>
<dbReference type="InterPro" id="IPR036259">
    <property type="entry name" value="MFS_trans_sf"/>
</dbReference>
<dbReference type="Gene3D" id="1.20.1250.20">
    <property type="entry name" value="MFS general substrate transporter like domains"/>
    <property type="match status" value="2"/>
</dbReference>
<gene>
    <name evidence="9" type="ORF">ABOM_003188</name>
</gene>
<dbReference type="FunFam" id="1.20.1250.20:FF:000013">
    <property type="entry name" value="MFS general substrate transporter"/>
    <property type="match status" value="1"/>
</dbReference>
<dbReference type="OrthoDB" id="2250022at2759"/>
<evidence type="ECO:0000259" key="8">
    <source>
        <dbReference type="PROSITE" id="PS50850"/>
    </source>
</evidence>
<dbReference type="InterPro" id="IPR020846">
    <property type="entry name" value="MFS_dom"/>
</dbReference>
<dbReference type="InterPro" id="IPR011701">
    <property type="entry name" value="MFS"/>
</dbReference>
<evidence type="ECO:0000256" key="5">
    <source>
        <dbReference type="ARBA" id="ARBA00022989"/>
    </source>
</evidence>
<dbReference type="Pfam" id="PF07690">
    <property type="entry name" value="MFS_1"/>
    <property type="match status" value="2"/>
</dbReference>
<name>A0A1F8AB47_9EURO</name>
<feature type="domain" description="Major facilitator superfamily (MFS) profile" evidence="8">
    <location>
        <begin position="50"/>
        <end position="486"/>
    </location>
</feature>
<dbReference type="PANTHER" id="PTHR43791:SF20">
    <property type="entry name" value="TRANSPORTER, PUTATIVE (AFU_ORTHOLOGUE AFUA_3G14670)-RELATED"/>
    <property type="match status" value="1"/>
</dbReference>
<dbReference type="GO" id="GO:0022857">
    <property type="term" value="F:transmembrane transporter activity"/>
    <property type="evidence" value="ECO:0007669"/>
    <property type="project" value="InterPro"/>
</dbReference>
<dbReference type="FunFam" id="1.20.1250.20:FF:000057">
    <property type="entry name" value="MFS general substrate transporter"/>
    <property type="match status" value="1"/>
</dbReference>
<keyword evidence="4 7" id="KW-0812">Transmembrane</keyword>
<feature type="transmembrane region" description="Helical" evidence="7">
    <location>
        <begin position="87"/>
        <end position="109"/>
    </location>
</feature>
<dbReference type="PANTHER" id="PTHR43791">
    <property type="entry name" value="PERMEASE-RELATED"/>
    <property type="match status" value="1"/>
</dbReference>
<feature type="transmembrane region" description="Helical" evidence="7">
    <location>
        <begin position="366"/>
        <end position="384"/>
    </location>
</feature>
<feature type="transmembrane region" description="Helical" evidence="7">
    <location>
        <begin position="230"/>
        <end position="252"/>
    </location>
</feature>
<evidence type="ECO:0000313" key="10">
    <source>
        <dbReference type="Proteomes" id="UP000179179"/>
    </source>
</evidence>
<evidence type="ECO:0000256" key="4">
    <source>
        <dbReference type="ARBA" id="ARBA00022692"/>
    </source>
</evidence>
<comment type="subcellular location">
    <subcellularLocation>
        <location evidence="1">Membrane</location>
        <topology evidence="1">Multi-pass membrane protein</topology>
    </subcellularLocation>
</comment>
<dbReference type="SUPFAM" id="SSF103473">
    <property type="entry name" value="MFS general substrate transporter"/>
    <property type="match status" value="1"/>
</dbReference>
<evidence type="ECO:0000256" key="7">
    <source>
        <dbReference type="SAM" id="Phobius"/>
    </source>
</evidence>
<dbReference type="GO" id="GO:0016020">
    <property type="term" value="C:membrane"/>
    <property type="evidence" value="ECO:0007669"/>
    <property type="project" value="UniProtKB-SubCell"/>
</dbReference>
<evidence type="ECO:0000256" key="3">
    <source>
        <dbReference type="ARBA" id="ARBA00022448"/>
    </source>
</evidence>
<comment type="caution">
    <text evidence="9">The sequence shown here is derived from an EMBL/GenBank/DDBJ whole genome shotgun (WGS) entry which is preliminary data.</text>
</comment>
<dbReference type="Proteomes" id="UP000179179">
    <property type="component" value="Unassembled WGS sequence"/>
</dbReference>
<feature type="transmembrane region" description="Helical" evidence="7">
    <location>
        <begin position="192"/>
        <end position="218"/>
    </location>
</feature>
<dbReference type="EMBL" id="LYCR01000012">
    <property type="protein sequence ID" value="OGM48881.1"/>
    <property type="molecule type" value="Genomic_DNA"/>
</dbReference>
<keyword evidence="3" id="KW-0813">Transport</keyword>
<feature type="transmembrane region" description="Helical" evidence="7">
    <location>
        <begin position="459"/>
        <end position="480"/>
    </location>
</feature>
<keyword evidence="10" id="KW-1185">Reference proteome</keyword>
<keyword evidence="5 7" id="KW-1133">Transmembrane helix</keyword>
<evidence type="ECO:0000313" key="9">
    <source>
        <dbReference type="EMBL" id="OGM48881.1"/>
    </source>
</evidence>
<organism evidence="9 10">
    <name type="scientific">Aspergillus bombycis</name>
    <dbReference type="NCBI Taxonomy" id="109264"/>
    <lineage>
        <taxon>Eukaryota</taxon>
        <taxon>Fungi</taxon>
        <taxon>Dikarya</taxon>
        <taxon>Ascomycota</taxon>
        <taxon>Pezizomycotina</taxon>
        <taxon>Eurotiomycetes</taxon>
        <taxon>Eurotiomycetidae</taxon>
        <taxon>Eurotiales</taxon>
        <taxon>Aspergillaceae</taxon>
        <taxon>Aspergillus</taxon>
    </lineage>
</organism>